<dbReference type="InterPro" id="IPR036962">
    <property type="entry name" value="Glyco_hydro_3_N_sf"/>
</dbReference>
<keyword evidence="5" id="KW-0732">Signal</keyword>
<evidence type="ECO:0000256" key="2">
    <source>
        <dbReference type="ARBA" id="ARBA00022801"/>
    </source>
</evidence>
<reference evidence="7" key="1">
    <citation type="journal article" date="2014" name="Int. J. Syst. Evol. Microbiol.">
        <title>Complete genome sequence of Corynebacterium casei LMG S-19264T (=DSM 44701T), isolated from a smear-ripened cheese.</title>
        <authorList>
            <consortium name="US DOE Joint Genome Institute (JGI-PGF)"/>
            <person name="Walter F."/>
            <person name="Albersmeier A."/>
            <person name="Kalinowski J."/>
            <person name="Ruckert C."/>
        </authorList>
    </citation>
    <scope>NUCLEOTIDE SEQUENCE</scope>
    <source>
        <strain evidence="7">VKM Ac-1401</strain>
    </source>
</reference>
<feature type="domain" description="Glycoside hydrolase family 3 N-terminal" evidence="6">
    <location>
        <begin position="71"/>
        <end position="391"/>
    </location>
</feature>
<evidence type="ECO:0000256" key="5">
    <source>
        <dbReference type="SAM" id="SignalP"/>
    </source>
</evidence>
<sequence length="401" mass="41348">MRQPGTRVRTRATTIVAIAAAVLVAVSGCAAGAGRSAGPTSASATATATPTPTPTVDPVTAFAQERLRTMTLRQKVASLLMLHQPGLDGAALRSFVARYGVGGMILMGDNIPPTPAALKALTTAMVPDAALPPLIATDEEGGDVTRLPWDTGPGADTLKSAPVAATQAAFARRATLLRQTGITVNFGTVADVTADPSSFIFDRVLGTTPPDAAARVSASVGAEHGAVLSTLKHFPGHGETDADSHLTVPTTPITQAQWQGRDAPSFVAGISTGAELVMFGHLVYSAVDAAPASLSPTWHRILRDQLGYSGVTITDDMRMLQDTGLPAYQDSAENAVRALAAGNTMLLFVLPADPAAQRMDPDALIDAIVAAVGSGRISAAQIDSDALKLLELRRSLVAPVR</sequence>
<organism evidence="7 8">
    <name type="scientific">Leifsonia poae</name>
    <dbReference type="NCBI Taxonomy" id="110933"/>
    <lineage>
        <taxon>Bacteria</taxon>
        <taxon>Bacillati</taxon>
        <taxon>Actinomycetota</taxon>
        <taxon>Actinomycetes</taxon>
        <taxon>Micrococcales</taxon>
        <taxon>Microbacteriaceae</taxon>
        <taxon>Leifsonia</taxon>
    </lineage>
</organism>
<dbReference type="Gene3D" id="3.20.20.300">
    <property type="entry name" value="Glycoside hydrolase, family 3, N-terminal domain"/>
    <property type="match status" value="1"/>
</dbReference>
<feature type="region of interest" description="Disordered" evidence="4">
    <location>
        <begin position="36"/>
        <end position="57"/>
    </location>
</feature>
<keyword evidence="2" id="KW-0378">Hydrolase</keyword>
<dbReference type="PANTHER" id="PTHR30480">
    <property type="entry name" value="BETA-HEXOSAMINIDASE-RELATED"/>
    <property type="match status" value="1"/>
</dbReference>
<dbReference type="PROSITE" id="PS51257">
    <property type="entry name" value="PROKAR_LIPOPROTEIN"/>
    <property type="match status" value="1"/>
</dbReference>
<dbReference type="PANTHER" id="PTHR30480:SF16">
    <property type="entry name" value="GLYCOSIDE HYDROLASE FAMILY 3 DOMAIN PROTEIN"/>
    <property type="match status" value="1"/>
</dbReference>
<gene>
    <name evidence="7" type="ORF">GCM10017584_35090</name>
</gene>
<feature type="signal peptide" evidence="5">
    <location>
        <begin position="1"/>
        <end position="32"/>
    </location>
</feature>
<dbReference type="InterPro" id="IPR017853">
    <property type="entry name" value="GH"/>
</dbReference>
<keyword evidence="8" id="KW-1185">Reference proteome</keyword>
<feature type="compositionally biased region" description="Low complexity" evidence="4">
    <location>
        <begin position="36"/>
        <end position="50"/>
    </location>
</feature>
<proteinExistence type="inferred from homology"/>
<accession>A0A9W6HD93</accession>
<feature type="chain" id="PRO_5040854669" evidence="5">
    <location>
        <begin position="33"/>
        <end position="401"/>
    </location>
</feature>
<dbReference type="InterPro" id="IPR001764">
    <property type="entry name" value="Glyco_hydro_3_N"/>
</dbReference>
<evidence type="ECO:0000256" key="1">
    <source>
        <dbReference type="ARBA" id="ARBA00005336"/>
    </source>
</evidence>
<keyword evidence="3" id="KW-0326">Glycosidase</keyword>
<comment type="caution">
    <text evidence="7">The sequence shown here is derived from an EMBL/GenBank/DDBJ whole genome shotgun (WGS) entry which is preliminary data.</text>
</comment>
<dbReference type="SUPFAM" id="SSF51445">
    <property type="entry name" value="(Trans)glycosidases"/>
    <property type="match status" value="1"/>
</dbReference>
<name>A0A9W6HD93_9MICO</name>
<dbReference type="Pfam" id="PF00933">
    <property type="entry name" value="Glyco_hydro_3"/>
    <property type="match status" value="1"/>
</dbReference>
<dbReference type="InterPro" id="IPR050226">
    <property type="entry name" value="NagZ_Beta-hexosaminidase"/>
</dbReference>
<protein>
    <submittedName>
        <fullName evidence="7">Beta-N-acetylhexosaminidase</fullName>
    </submittedName>
</protein>
<dbReference type="Proteomes" id="UP001142372">
    <property type="component" value="Unassembled WGS sequence"/>
</dbReference>
<evidence type="ECO:0000256" key="3">
    <source>
        <dbReference type="ARBA" id="ARBA00023295"/>
    </source>
</evidence>
<dbReference type="EMBL" id="BSEN01000015">
    <property type="protein sequence ID" value="GLJ77935.1"/>
    <property type="molecule type" value="Genomic_DNA"/>
</dbReference>
<evidence type="ECO:0000313" key="8">
    <source>
        <dbReference type="Proteomes" id="UP001142372"/>
    </source>
</evidence>
<dbReference type="GO" id="GO:0005975">
    <property type="term" value="P:carbohydrate metabolic process"/>
    <property type="evidence" value="ECO:0007669"/>
    <property type="project" value="InterPro"/>
</dbReference>
<evidence type="ECO:0000256" key="4">
    <source>
        <dbReference type="SAM" id="MobiDB-lite"/>
    </source>
</evidence>
<dbReference type="GO" id="GO:0009254">
    <property type="term" value="P:peptidoglycan turnover"/>
    <property type="evidence" value="ECO:0007669"/>
    <property type="project" value="TreeGrafter"/>
</dbReference>
<comment type="similarity">
    <text evidence="1">Belongs to the glycosyl hydrolase 3 family.</text>
</comment>
<dbReference type="AlphaFoldDB" id="A0A9W6HD93"/>
<reference evidence="7" key="2">
    <citation type="submission" date="2023-01" db="EMBL/GenBank/DDBJ databases">
        <authorList>
            <person name="Sun Q."/>
            <person name="Evtushenko L."/>
        </authorList>
    </citation>
    <scope>NUCLEOTIDE SEQUENCE</scope>
    <source>
        <strain evidence="7">VKM Ac-1401</strain>
    </source>
</reference>
<evidence type="ECO:0000259" key="6">
    <source>
        <dbReference type="Pfam" id="PF00933"/>
    </source>
</evidence>
<dbReference type="GO" id="GO:0004553">
    <property type="term" value="F:hydrolase activity, hydrolyzing O-glycosyl compounds"/>
    <property type="evidence" value="ECO:0007669"/>
    <property type="project" value="InterPro"/>
</dbReference>
<evidence type="ECO:0000313" key="7">
    <source>
        <dbReference type="EMBL" id="GLJ77935.1"/>
    </source>
</evidence>